<dbReference type="EnsemblMetazoa" id="NM_001146251.1">
    <property type="protein sequence ID" value="NP_001139723.1"/>
    <property type="gene ID" value="GeneID_100272196"/>
</dbReference>
<dbReference type="PANTHER" id="PTHR11461">
    <property type="entry name" value="SERINE PROTEASE INHIBITOR, SERPIN"/>
    <property type="match status" value="1"/>
</dbReference>
<dbReference type="eggNOG" id="KOG2392">
    <property type="taxonomic scope" value="Eukaryota"/>
</dbReference>
<dbReference type="PANTHER" id="PTHR11461:SF367">
    <property type="entry name" value="GH21475P-RELATED"/>
    <property type="match status" value="1"/>
</dbReference>
<accession>C0J8I1</accession>
<dbReference type="InterPro" id="IPR023796">
    <property type="entry name" value="Serpin_dom"/>
</dbReference>
<keyword evidence="1" id="KW-0646">Protease inhibitor</keyword>
<organism evidence="6">
    <name type="scientific">Bombyx mori</name>
    <name type="common">Silk moth</name>
    <dbReference type="NCBI Taxonomy" id="7091"/>
    <lineage>
        <taxon>Eukaryota</taxon>
        <taxon>Metazoa</taxon>
        <taxon>Ecdysozoa</taxon>
        <taxon>Arthropoda</taxon>
        <taxon>Hexapoda</taxon>
        <taxon>Insecta</taxon>
        <taxon>Pterygota</taxon>
        <taxon>Neoptera</taxon>
        <taxon>Endopterygota</taxon>
        <taxon>Lepidoptera</taxon>
        <taxon>Glossata</taxon>
        <taxon>Ditrysia</taxon>
        <taxon>Bombycoidea</taxon>
        <taxon>Bombycidae</taxon>
        <taxon>Bombycinae</taxon>
        <taxon>Bombyx</taxon>
    </lineage>
</organism>
<feature type="domain" description="Serpin" evidence="5">
    <location>
        <begin position="30"/>
        <end position="392"/>
    </location>
</feature>
<dbReference type="OMA" id="INYYVCV"/>
<dbReference type="STRING" id="7091.C0J8I1"/>
<dbReference type="HOGENOM" id="CLU_023330_2_1_1"/>
<reference evidence="7" key="3">
    <citation type="submission" date="2022-06" db="UniProtKB">
        <authorList>
            <consortium name="EnsemblMetazoa"/>
        </authorList>
    </citation>
    <scope>IDENTIFICATION</scope>
    <source>
        <strain evidence="7">p50T (Dazao)</strain>
    </source>
</reference>
<feature type="chain" id="PRO_5010827540" evidence="4">
    <location>
        <begin position="21"/>
        <end position="395"/>
    </location>
</feature>
<dbReference type="CTD" id="100272196"/>
<dbReference type="Gene3D" id="2.30.39.10">
    <property type="entry name" value="Alpha-1-antitrypsin, domain 1"/>
    <property type="match status" value="1"/>
</dbReference>
<dbReference type="InterPro" id="IPR036186">
    <property type="entry name" value="Serpin_sf"/>
</dbReference>
<dbReference type="InterPro" id="IPR042178">
    <property type="entry name" value="Serpin_sf_1"/>
</dbReference>
<dbReference type="PaxDb" id="7091-BGIBMGA013848-TA"/>
<name>C0J8I1_BOMMO</name>
<dbReference type="GeneID" id="100272196"/>
<dbReference type="OrthoDB" id="9440847at2759"/>
<protein>
    <submittedName>
        <fullName evidence="6">Serpin-32</fullName>
    </submittedName>
</protein>
<evidence type="ECO:0000313" key="7">
    <source>
        <dbReference type="EnsemblMetazoa" id="NP_001139723.1"/>
    </source>
</evidence>
<evidence type="ECO:0000256" key="2">
    <source>
        <dbReference type="ARBA" id="ARBA00022900"/>
    </source>
</evidence>
<dbReference type="EMBL" id="EU935633">
    <property type="protein sequence ID" value="ACG61195.1"/>
    <property type="molecule type" value="mRNA"/>
</dbReference>
<keyword evidence="4" id="KW-0732">Signal</keyword>
<reference evidence="6" key="2">
    <citation type="journal article" date="2009" name="Genomics">
        <title>A comparative analysis of serpin genes in the silkworm genome.</title>
        <authorList>
            <person name="Zou Z."/>
            <person name="Picheng Z."/>
            <person name="Weng H."/>
            <person name="Mita K."/>
            <person name="Jiang H."/>
        </authorList>
    </citation>
    <scope>NUCLEOTIDE SEQUENCE</scope>
</reference>
<dbReference type="KEGG" id="bmor:100272196"/>
<dbReference type="Pfam" id="PF00079">
    <property type="entry name" value="Serpin"/>
    <property type="match status" value="1"/>
</dbReference>
<dbReference type="SUPFAM" id="SSF56574">
    <property type="entry name" value="Serpins"/>
    <property type="match status" value="1"/>
</dbReference>
<evidence type="ECO:0000256" key="1">
    <source>
        <dbReference type="ARBA" id="ARBA00022690"/>
    </source>
</evidence>
<dbReference type="AlphaFoldDB" id="C0J8I1"/>
<evidence type="ECO:0000313" key="6">
    <source>
        <dbReference type="EMBL" id="ACG61195.1"/>
    </source>
</evidence>
<dbReference type="Gene3D" id="3.30.497.10">
    <property type="entry name" value="Antithrombin, subunit I, domain 2"/>
    <property type="match status" value="1"/>
</dbReference>
<comment type="similarity">
    <text evidence="3">Belongs to the serpin family.</text>
</comment>
<dbReference type="SMART" id="SM00093">
    <property type="entry name" value="SERPIN"/>
    <property type="match status" value="1"/>
</dbReference>
<keyword evidence="2" id="KW-0722">Serine protease inhibitor</keyword>
<dbReference type="SMR" id="C0J8I1"/>
<evidence type="ECO:0000313" key="8">
    <source>
        <dbReference type="Proteomes" id="UP000005204"/>
    </source>
</evidence>
<proteinExistence type="evidence at transcript level"/>
<dbReference type="Proteomes" id="UP000005204">
    <property type="component" value="Unassembled WGS sequence"/>
</dbReference>
<keyword evidence="8" id="KW-1185">Reference proteome</keyword>
<evidence type="ECO:0000256" key="4">
    <source>
        <dbReference type="SAM" id="SignalP"/>
    </source>
</evidence>
<dbReference type="CDD" id="cd19598">
    <property type="entry name" value="serpin77Ba-like_insects"/>
    <property type="match status" value="1"/>
</dbReference>
<feature type="signal peptide" evidence="4">
    <location>
        <begin position="1"/>
        <end position="20"/>
    </location>
</feature>
<dbReference type="RefSeq" id="NP_001139723.1">
    <property type="nucleotide sequence ID" value="NM_001146251.1"/>
</dbReference>
<dbReference type="InterPro" id="IPR000215">
    <property type="entry name" value="Serpin_fam"/>
</dbReference>
<evidence type="ECO:0000259" key="5">
    <source>
        <dbReference type="SMART" id="SM00093"/>
    </source>
</evidence>
<reference evidence="8" key="1">
    <citation type="journal article" date="2008" name="Insect Biochem. Mol. Biol.">
        <title>The genome of a lepidopteran model insect, the silkworm Bombyx mori.</title>
        <authorList>
            <consortium name="International Silkworm Genome Consortium"/>
        </authorList>
    </citation>
    <scope>NUCLEOTIDE SEQUENCE [LARGE SCALE GENOMIC DNA]</scope>
    <source>
        <strain evidence="8">p50T</strain>
    </source>
</reference>
<dbReference type="InParanoid" id="C0J8I1"/>
<dbReference type="InterPro" id="IPR042185">
    <property type="entry name" value="Serpin_sf_2"/>
</dbReference>
<sequence length="395" mass="43925">MWKIALTLAVVVTSAPLDNADYSSINTFALRLLDHTYAFQEAFGVKNIAISPLSIWSVFSLLAEGSSGDTFMELLNALQLPNDLAATQTLHLAARGIFKSTSRDLILKGQSVMLSDCSLEIHPEFCELANLYSTDIYTVDPRNTTKLAADINYWICLATEGRILNSVKPQDLENLRMVLVDALYFKANWKYPFDPTQTKEEAFYNSQGQVVGSVNMMYHKAPHNLADSPRIGAQVLEMTYGKDEEFSMLILVPFDGMPIKKLLNNLATQPMDWLEDFRLDDPPKVDCYVPRFKISSQSDMVTPLKYTGIHSIFDGQKAELPGVSTSPLFVSSAIQNVDLEVTEEGTVAAVATVVGLEDRILGPRIEVNKEFVFLIVDRRTNLIVFSGVYGDPTTV</sequence>
<dbReference type="GO" id="GO:0005615">
    <property type="term" value="C:extracellular space"/>
    <property type="evidence" value="ECO:0007669"/>
    <property type="project" value="InterPro"/>
</dbReference>
<dbReference type="GO" id="GO:0004867">
    <property type="term" value="F:serine-type endopeptidase inhibitor activity"/>
    <property type="evidence" value="ECO:0007669"/>
    <property type="project" value="UniProtKB-KW"/>
</dbReference>
<evidence type="ECO:0000256" key="3">
    <source>
        <dbReference type="RuleBase" id="RU000411"/>
    </source>
</evidence>